<reference evidence="1 2" key="1">
    <citation type="submission" date="2021-03" db="EMBL/GenBank/DDBJ databases">
        <title>Sequencing the genomes of 1000 actinobacteria strains.</title>
        <authorList>
            <person name="Klenk H.-P."/>
        </authorList>
    </citation>
    <scope>NUCLEOTIDE SEQUENCE [LARGE SCALE GENOMIC DNA]</scope>
    <source>
        <strain evidence="1 2">DSM 13468</strain>
    </source>
</reference>
<dbReference type="InterPro" id="IPR036689">
    <property type="entry name" value="ESAT-6-like_sf"/>
</dbReference>
<gene>
    <name evidence="1" type="ORF">JOF42_001080</name>
</gene>
<dbReference type="EMBL" id="JAGIOA010000001">
    <property type="protein sequence ID" value="MBP2377585.1"/>
    <property type="molecule type" value="Genomic_DNA"/>
</dbReference>
<keyword evidence="2" id="KW-1185">Reference proteome</keyword>
<evidence type="ECO:0000313" key="2">
    <source>
        <dbReference type="Proteomes" id="UP000703720"/>
    </source>
</evidence>
<dbReference type="Proteomes" id="UP000703720">
    <property type="component" value="Unassembled WGS sequence"/>
</dbReference>
<dbReference type="SUPFAM" id="SSF140453">
    <property type="entry name" value="EsxAB dimer-like"/>
    <property type="match status" value="1"/>
</dbReference>
<dbReference type="RefSeq" id="WP_210096921.1">
    <property type="nucleotide sequence ID" value="NZ_BAAAIO010000001.1"/>
</dbReference>
<protein>
    <submittedName>
        <fullName evidence="1">Uncharacterized protein YukE</fullName>
    </submittedName>
</protein>
<accession>A0ABS4WN00</accession>
<sequence>MSGLHTYETADIRGLESALKQLHGYCTELQTHAAGATGAVSAQWSGIANTEFVNCVQTWQVGASLLTSYAEYLATWAGEAATQYETAQSSVGSMWGGGGAGGGGGPVAV</sequence>
<organism evidence="1 2">
    <name type="scientific">Microbacterium phyllosphaerae</name>
    <dbReference type="NCBI Taxonomy" id="124798"/>
    <lineage>
        <taxon>Bacteria</taxon>
        <taxon>Bacillati</taxon>
        <taxon>Actinomycetota</taxon>
        <taxon>Actinomycetes</taxon>
        <taxon>Micrococcales</taxon>
        <taxon>Microbacteriaceae</taxon>
        <taxon>Microbacterium</taxon>
    </lineage>
</organism>
<evidence type="ECO:0000313" key="1">
    <source>
        <dbReference type="EMBL" id="MBP2377585.1"/>
    </source>
</evidence>
<proteinExistence type="predicted"/>
<dbReference type="Gene3D" id="1.10.287.1060">
    <property type="entry name" value="ESAT-6-like"/>
    <property type="match status" value="1"/>
</dbReference>
<comment type="caution">
    <text evidence="1">The sequence shown here is derived from an EMBL/GenBank/DDBJ whole genome shotgun (WGS) entry which is preliminary data.</text>
</comment>
<name>A0ABS4WN00_9MICO</name>